<evidence type="ECO:0000256" key="8">
    <source>
        <dbReference type="ARBA" id="ARBA00023004"/>
    </source>
</evidence>
<dbReference type="Pfam" id="PF00355">
    <property type="entry name" value="Rieske"/>
    <property type="match status" value="1"/>
</dbReference>
<evidence type="ECO:0000313" key="12">
    <source>
        <dbReference type="EMBL" id="GAU41634.1"/>
    </source>
</evidence>
<organism evidence="12 13">
    <name type="scientific">Trifolium subterraneum</name>
    <name type="common">Subterranean clover</name>
    <dbReference type="NCBI Taxonomy" id="3900"/>
    <lineage>
        <taxon>Eukaryota</taxon>
        <taxon>Viridiplantae</taxon>
        <taxon>Streptophyta</taxon>
        <taxon>Embryophyta</taxon>
        <taxon>Tracheophyta</taxon>
        <taxon>Spermatophyta</taxon>
        <taxon>Magnoliopsida</taxon>
        <taxon>eudicotyledons</taxon>
        <taxon>Gunneridae</taxon>
        <taxon>Pentapetalae</taxon>
        <taxon>rosids</taxon>
        <taxon>fabids</taxon>
        <taxon>Fabales</taxon>
        <taxon>Fabaceae</taxon>
        <taxon>Papilionoideae</taxon>
        <taxon>50 kb inversion clade</taxon>
        <taxon>NPAAA clade</taxon>
        <taxon>Hologalegina</taxon>
        <taxon>IRL clade</taxon>
        <taxon>Trifolieae</taxon>
        <taxon>Trifolium</taxon>
    </lineage>
</organism>
<evidence type="ECO:0000256" key="2">
    <source>
        <dbReference type="ARBA" id="ARBA00022692"/>
    </source>
</evidence>
<keyword evidence="5" id="KW-0809">Transit peptide</keyword>
<dbReference type="InterPro" id="IPR017941">
    <property type="entry name" value="Rieske_2Fe-2S"/>
</dbReference>
<dbReference type="EMBL" id="DF973872">
    <property type="protein sequence ID" value="GAU41634.1"/>
    <property type="molecule type" value="Genomic_DNA"/>
</dbReference>
<name>A0A2Z6NA92_TRISU</name>
<dbReference type="Gene3D" id="2.102.10.10">
    <property type="entry name" value="Rieske [2Fe-2S] iron-sulphur domain"/>
    <property type="match status" value="1"/>
</dbReference>
<accession>A0A2Z6NA92</accession>
<dbReference type="AlphaFoldDB" id="A0A2Z6NA92"/>
<evidence type="ECO:0000256" key="3">
    <source>
        <dbReference type="ARBA" id="ARBA00022714"/>
    </source>
</evidence>
<evidence type="ECO:0000256" key="10">
    <source>
        <dbReference type="ARBA" id="ARBA00023136"/>
    </source>
</evidence>
<evidence type="ECO:0000313" key="13">
    <source>
        <dbReference type="Proteomes" id="UP000242715"/>
    </source>
</evidence>
<keyword evidence="2" id="KW-0812">Transmembrane</keyword>
<keyword evidence="6" id="KW-1133">Transmembrane helix</keyword>
<dbReference type="SUPFAM" id="SSF50022">
    <property type="entry name" value="ISP domain"/>
    <property type="match status" value="1"/>
</dbReference>
<dbReference type="InterPro" id="IPR036922">
    <property type="entry name" value="Rieske_2Fe-2S_sf"/>
</dbReference>
<comment type="subcellular location">
    <subcellularLocation>
        <location evidence="1">Membrane</location>
    </subcellularLocation>
</comment>
<dbReference type="Gene3D" id="3.90.380.10">
    <property type="entry name" value="Naphthalene 1,2-dioxygenase Alpha Subunit, Chain A, domain 1"/>
    <property type="match status" value="1"/>
</dbReference>
<keyword evidence="8" id="KW-0408">Iron</keyword>
<reference evidence="13" key="1">
    <citation type="journal article" date="2017" name="Front. Plant Sci.">
        <title>Climate Clever Clovers: New Paradigm to Reduce the Environmental Footprint of Ruminants by Breeding Low Methanogenic Forages Utilizing Haplotype Variation.</title>
        <authorList>
            <person name="Kaur P."/>
            <person name="Appels R."/>
            <person name="Bayer P.E."/>
            <person name="Keeble-Gagnere G."/>
            <person name="Wang J."/>
            <person name="Hirakawa H."/>
            <person name="Shirasawa K."/>
            <person name="Vercoe P."/>
            <person name="Stefanova K."/>
            <person name="Durmic Z."/>
            <person name="Nichols P."/>
            <person name="Revell C."/>
            <person name="Isobe S.N."/>
            <person name="Edwards D."/>
            <person name="Erskine W."/>
        </authorList>
    </citation>
    <scope>NUCLEOTIDE SEQUENCE [LARGE SCALE GENOMIC DNA]</scope>
    <source>
        <strain evidence="13">cv. Daliak</strain>
    </source>
</reference>
<keyword evidence="10" id="KW-0472">Membrane</keyword>
<dbReference type="CDD" id="cd03480">
    <property type="entry name" value="Rieske_RO_Alpha_PaO"/>
    <property type="match status" value="1"/>
</dbReference>
<gene>
    <name evidence="12" type="ORF">TSUD_81200</name>
</gene>
<evidence type="ECO:0000256" key="9">
    <source>
        <dbReference type="ARBA" id="ARBA00023014"/>
    </source>
</evidence>
<keyword evidence="13" id="KW-1185">Reference proteome</keyword>
<dbReference type="OrthoDB" id="426882at2759"/>
<dbReference type="GO" id="GO:0046872">
    <property type="term" value="F:metal ion binding"/>
    <property type="evidence" value="ECO:0007669"/>
    <property type="project" value="UniProtKB-KW"/>
</dbReference>
<evidence type="ECO:0000256" key="1">
    <source>
        <dbReference type="ARBA" id="ARBA00004370"/>
    </source>
</evidence>
<keyword evidence="9" id="KW-0411">Iron-sulfur</keyword>
<dbReference type="InterPro" id="IPR050584">
    <property type="entry name" value="Cholesterol_7-desaturase"/>
</dbReference>
<dbReference type="PANTHER" id="PTHR21266">
    <property type="entry name" value="IRON-SULFUR DOMAIN CONTAINING PROTEIN"/>
    <property type="match status" value="1"/>
</dbReference>
<proteinExistence type="predicted"/>
<dbReference type="Proteomes" id="UP000242715">
    <property type="component" value="Unassembled WGS sequence"/>
</dbReference>
<dbReference type="PROSITE" id="PS51296">
    <property type="entry name" value="RIESKE"/>
    <property type="match status" value="1"/>
</dbReference>
<dbReference type="GO" id="GO:0016491">
    <property type="term" value="F:oxidoreductase activity"/>
    <property type="evidence" value="ECO:0007669"/>
    <property type="project" value="UniProtKB-KW"/>
</dbReference>
<keyword evidence="4" id="KW-0479">Metal-binding</keyword>
<dbReference type="PANTHER" id="PTHR21266:SF32">
    <property type="entry name" value="CHOLESTEROL 7-DESATURASE NVD"/>
    <property type="match status" value="1"/>
</dbReference>
<keyword evidence="3" id="KW-0001">2Fe-2S</keyword>
<evidence type="ECO:0000259" key="11">
    <source>
        <dbReference type="PROSITE" id="PS51296"/>
    </source>
</evidence>
<dbReference type="GO" id="GO:0016020">
    <property type="term" value="C:membrane"/>
    <property type="evidence" value="ECO:0007669"/>
    <property type="project" value="UniProtKB-SubCell"/>
</dbReference>
<dbReference type="GO" id="GO:0005737">
    <property type="term" value="C:cytoplasm"/>
    <property type="evidence" value="ECO:0007669"/>
    <property type="project" value="TreeGrafter"/>
</dbReference>
<feature type="domain" description="Rieske" evidence="11">
    <location>
        <begin position="83"/>
        <end position="193"/>
    </location>
</feature>
<sequence length="413" mass="46923">MLAFSVHSLHIPVAIKTQTPLKKSVFLNSQLHSKHSLNSGNTSKFKLFTALSPSPFTESSSNHPWDKSEVEGDSEKFDWYSQWYPLMPICDLDKRAPHAKKVMGIDVVIWYDRNEGEWKVFDDACPHRLAPLSEGRIDQWGRLQCVYHGWCFNGSGDCKFIPQAPLDGPPIHTSKKACVAAYPSTVQNDILWFWPNNDPQYKDIITRTKPPFIPEIDDPSFTRKMVNRDIPYGYEVLIENLMDPSHVPYAHYGVMNNVQQKVKDDREGGRPLELSIEELNVNGFTSTQDALVIGFRKWLKKYAGGQVDWRGKYSGALPPTPPREQLMDRYWSHVVNCKSCSLAYKSLNVVEVALQIISIAAIGIVAAMKQGAVSAVKRNSMVVLAVLSFALSRLLAHFINKYLRYHDYIHAFH</sequence>
<keyword evidence="7" id="KW-0560">Oxidoreductase</keyword>
<protein>
    <recommendedName>
        <fullName evidence="11">Rieske domain-containing protein</fullName>
    </recommendedName>
</protein>
<evidence type="ECO:0000256" key="7">
    <source>
        <dbReference type="ARBA" id="ARBA00023002"/>
    </source>
</evidence>
<dbReference type="GO" id="GO:0051537">
    <property type="term" value="F:2 iron, 2 sulfur cluster binding"/>
    <property type="evidence" value="ECO:0007669"/>
    <property type="project" value="UniProtKB-KW"/>
</dbReference>
<evidence type="ECO:0000256" key="4">
    <source>
        <dbReference type="ARBA" id="ARBA00022723"/>
    </source>
</evidence>
<evidence type="ECO:0000256" key="5">
    <source>
        <dbReference type="ARBA" id="ARBA00022946"/>
    </source>
</evidence>
<dbReference type="SUPFAM" id="SSF55961">
    <property type="entry name" value="Bet v1-like"/>
    <property type="match status" value="1"/>
</dbReference>
<evidence type="ECO:0000256" key="6">
    <source>
        <dbReference type="ARBA" id="ARBA00022989"/>
    </source>
</evidence>